<comment type="caution">
    <text evidence="1">The sequence shown here is derived from an EMBL/GenBank/DDBJ whole genome shotgun (WGS) entry which is preliminary data.</text>
</comment>
<reference evidence="2" key="1">
    <citation type="journal article" date="2015" name="Nat. Genet.">
        <title>The genome and transcriptome of the zoonotic hookworm Ancylostoma ceylanicum identify infection-specific gene families.</title>
        <authorList>
            <person name="Schwarz E.M."/>
            <person name="Hu Y."/>
            <person name="Antoshechkin I."/>
            <person name="Miller M.M."/>
            <person name="Sternberg P.W."/>
            <person name="Aroian R.V."/>
        </authorList>
    </citation>
    <scope>NUCLEOTIDE SEQUENCE</scope>
    <source>
        <strain evidence="2">HY135</strain>
    </source>
</reference>
<gene>
    <name evidence="1" type="primary">Acey_s0656.g1208</name>
    <name evidence="1" type="ORF">Y032_0656g1208</name>
</gene>
<evidence type="ECO:0000313" key="2">
    <source>
        <dbReference type="Proteomes" id="UP000024635"/>
    </source>
</evidence>
<organism evidence="1 2">
    <name type="scientific">Ancylostoma ceylanicum</name>
    <dbReference type="NCBI Taxonomy" id="53326"/>
    <lineage>
        <taxon>Eukaryota</taxon>
        <taxon>Metazoa</taxon>
        <taxon>Ecdysozoa</taxon>
        <taxon>Nematoda</taxon>
        <taxon>Chromadorea</taxon>
        <taxon>Rhabditida</taxon>
        <taxon>Rhabditina</taxon>
        <taxon>Rhabditomorpha</taxon>
        <taxon>Strongyloidea</taxon>
        <taxon>Ancylostomatidae</taxon>
        <taxon>Ancylostomatinae</taxon>
        <taxon>Ancylostoma</taxon>
    </lineage>
</organism>
<dbReference type="AlphaFoldDB" id="A0A016WJH0"/>
<protein>
    <submittedName>
        <fullName evidence="1">Uncharacterized protein</fullName>
    </submittedName>
</protein>
<evidence type="ECO:0000313" key="1">
    <source>
        <dbReference type="EMBL" id="EYC39422.1"/>
    </source>
</evidence>
<name>A0A016WJH0_9BILA</name>
<keyword evidence="2" id="KW-1185">Reference proteome</keyword>
<sequence>MLRSLKCVEEQFFAHSPADVSRQNSLIIKLMNRLKEEGENAGRTEVVSETRQFIPLEELLAFPFRICSRHFSTKCADSSTPVVPNINLPEKPLFFRENMDEKGTVLFETCAYLRFKNANMSSNSDDCCSLVKINASKHTSFFES</sequence>
<accession>A0A016WJH0</accession>
<dbReference type="OrthoDB" id="10389005at2759"/>
<dbReference type="EMBL" id="JARK01000256">
    <property type="protein sequence ID" value="EYC39422.1"/>
    <property type="molecule type" value="Genomic_DNA"/>
</dbReference>
<dbReference type="Proteomes" id="UP000024635">
    <property type="component" value="Unassembled WGS sequence"/>
</dbReference>
<proteinExistence type="predicted"/>